<dbReference type="Gene3D" id="3.40.630.10">
    <property type="entry name" value="Zn peptidases"/>
    <property type="match status" value="1"/>
</dbReference>
<evidence type="ECO:0008006" key="3">
    <source>
        <dbReference type="Google" id="ProtNLM"/>
    </source>
</evidence>
<name>A0ABY9QRI4_9PSED</name>
<protein>
    <recommendedName>
        <fullName evidence="3">Peptidase M28 domain-containing protein</fullName>
    </recommendedName>
</protein>
<gene>
    <name evidence="1" type="ORF">RAH46_02315</name>
</gene>
<reference evidence="1 2" key="1">
    <citation type="submission" date="2023-08" db="EMBL/GenBank/DDBJ databases">
        <title>Complete Genome Sequence of Pseudomonas entomophila TVIN A01.</title>
        <authorList>
            <person name="Shelke T."/>
            <person name="Mahar N.S."/>
            <person name="Gupta I."/>
            <person name="Gupta V."/>
        </authorList>
    </citation>
    <scope>NUCLEOTIDE SEQUENCE [LARGE SCALE GENOMIC DNA]</scope>
    <source>
        <strain evidence="1 2">TVIN-A01</strain>
    </source>
</reference>
<keyword evidence="2" id="KW-1185">Reference proteome</keyword>
<evidence type="ECO:0000313" key="2">
    <source>
        <dbReference type="Proteomes" id="UP001183127"/>
    </source>
</evidence>
<sequence>MLEIEKLLARYDQMGPHRTGAEQDKAVAQWFVDALTGLGLEIVSRPFSLDVITDHCCQLQIGTEQFELMPCHDSLLPERLELQAEIDTRTTEGIQVVQSSTMGYTQLTEIRENSRAAAMIVITMGSRPGLTPPNAEHFEAPLQVPTFFVSGEQRARLLALAEQNLAATLHSRVIRQPRRSSNIVAIKQGARGDLAPIIVFTPRTGWWHCASERGGGLAAMVSLASALRDTDVQRTVILAVSSGHELGYLGMKQLVREVLPKDAHLWVHLGANFSARHDPLFFMQASNAMIEQTFLHALNAKGIEPDIIAPRGGALSGEGEQIPRQANYLSLQGGNALFHHPDDRFPDAVDMPKLAGICQALERFILEQATAQQ</sequence>
<dbReference type="RefSeq" id="WP_011536485.1">
    <property type="nucleotide sequence ID" value="NZ_CP132921.1"/>
</dbReference>
<dbReference type="Proteomes" id="UP001183127">
    <property type="component" value="Chromosome"/>
</dbReference>
<organism evidence="1 2">
    <name type="scientific">Pseudomonas entomophila</name>
    <dbReference type="NCBI Taxonomy" id="312306"/>
    <lineage>
        <taxon>Bacteria</taxon>
        <taxon>Pseudomonadati</taxon>
        <taxon>Pseudomonadota</taxon>
        <taxon>Gammaproteobacteria</taxon>
        <taxon>Pseudomonadales</taxon>
        <taxon>Pseudomonadaceae</taxon>
        <taxon>Pseudomonas</taxon>
    </lineage>
</organism>
<proteinExistence type="predicted"/>
<accession>A0ABY9QRI4</accession>
<dbReference type="EMBL" id="CP132921">
    <property type="protein sequence ID" value="WMW06183.1"/>
    <property type="molecule type" value="Genomic_DNA"/>
</dbReference>
<dbReference type="GeneID" id="32808427"/>
<dbReference type="Gene3D" id="3.50.30.30">
    <property type="match status" value="1"/>
</dbReference>
<evidence type="ECO:0000313" key="1">
    <source>
        <dbReference type="EMBL" id="WMW06183.1"/>
    </source>
</evidence>
<dbReference type="SUPFAM" id="SSF53187">
    <property type="entry name" value="Zn-dependent exopeptidases"/>
    <property type="match status" value="1"/>
</dbReference>